<evidence type="ECO:0000313" key="1">
    <source>
        <dbReference type="EMBL" id="KAH7677422.1"/>
    </source>
</evidence>
<gene>
    <name evidence="1" type="ORF">IHE45_07G083200</name>
</gene>
<keyword evidence="2" id="KW-1185">Reference proteome</keyword>
<name>A0ACB7VSN5_DIOAL</name>
<protein>
    <submittedName>
        <fullName evidence="1">Oligopeptide transporter OPT protein</fullName>
    </submittedName>
</protein>
<proteinExistence type="predicted"/>
<sequence length="579" mass="65786">MPVLTFRTWVLGISASFVINLTITFFGLRKNPIIMSTTLTQILMLPVGRIMASTLSAWEVKIPWIGFSFSLNPGPFNIKEHVLADTLSDGGGYPYSLNIVTLKKVFFKQKINMIPSFMMVISTQLLGYGLAGLFNKLLVQSPYMWWPPTLSTVSMFRALHETEKVKLKGKSSKFQLLIMAGISSFAYYIIPNFFFPSLTALSVVCWIWKRSITAQQIGSGLHGLGLGSFAFDWNSISGFLGSPMSLPLFTIMNTMAGFVLILYIIVPISYWSNLFESKRFPIFSSDVFDYDGQSYNMSRILNPITNQLDVEAYNNYSRLYQSITYVLKSRFGFAAVVATLTHVALFYGRSLWQQFIHAYKNEEGDVHNHLMRKYKTIPLWWYYVMVAISIVLGFVVCEGFGNEFQLPFWGFLLACALVLIFLPALGVIYAISGNRADTHIVEELIISYLYPGRPFANMTFNSYAVMSRSNAFSLLSQLKVGHYMKIPPRSMFIAQIAGTLIGTLICFFFNWWLISSINNICHPEKLPKGSPWTCPGERVRYTNTINWGIIGPQHLYYPYGLYSSIYYFFLIGLIMPTII</sequence>
<accession>A0ACB7VSN5</accession>
<evidence type="ECO:0000313" key="2">
    <source>
        <dbReference type="Proteomes" id="UP000827976"/>
    </source>
</evidence>
<dbReference type="Proteomes" id="UP000827976">
    <property type="component" value="Chromosome 7"/>
</dbReference>
<organism evidence="1 2">
    <name type="scientific">Dioscorea alata</name>
    <name type="common">Purple yam</name>
    <dbReference type="NCBI Taxonomy" id="55571"/>
    <lineage>
        <taxon>Eukaryota</taxon>
        <taxon>Viridiplantae</taxon>
        <taxon>Streptophyta</taxon>
        <taxon>Embryophyta</taxon>
        <taxon>Tracheophyta</taxon>
        <taxon>Spermatophyta</taxon>
        <taxon>Magnoliopsida</taxon>
        <taxon>Liliopsida</taxon>
        <taxon>Dioscoreales</taxon>
        <taxon>Dioscoreaceae</taxon>
        <taxon>Dioscorea</taxon>
    </lineage>
</organism>
<comment type="caution">
    <text evidence="1">The sequence shown here is derived from an EMBL/GenBank/DDBJ whole genome shotgun (WGS) entry which is preliminary data.</text>
</comment>
<dbReference type="EMBL" id="CM037017">
    <property type="protein sequence ID" value="KAH7677422.1"/>
    <property type="molecule type" value="Genomic_DNA"/>
</dbReference>
<reference evidence="2" key="1">
    <citation type="journal article" date="2022" name="Nat. Commun.">
        <title>Chromosome evolution and the genetic basis of agronomically important traits in greater yam.</title>
        <authorList>
            <person name="Bredeson J.V."/>
            <person name="Lyons J.B."/>
            <person name="Oniyinde I.O."/>
            <person name="Okereke N.R."/>
            <person name="Kolade O."/>
            <person name="Nnabue I."/>
            <person name="Nwadili C.O."/>
            <person name="Hribova E."/>
            <person name="Parker M."/>
            <person name="Nwogha J."/>
            <person name="Shu S."/>
            <person name="Carlson J."/>
            <person name="Kariba R."/>
            <person name="Muthemba S."/>
            <person name="Knop K."/>
            <person name="Barton G.J."/>
            <person name="Sherwood A.V."/>
            <person name="Lopez-Montes A."/>
            <person name="Asiedu R."/>
            <person name="Jamnadass R."/>
            <person name="Muchugi A."/>
            <person name="Goodstein D."/>
            <person name="Egesi C.N."/>
            <person name="Featherston J."/>
            <person name="Asfaw A."/>
            <person name="Simpson G.G."/>
            <person name="Dolezel J."/>
            <person name="Hendre P.S."/>
            <person name="Van Deynze A."/>
            <person name="Kumar P.L."/>
            <person name="Obidiegwu J.E."/>
            <person name="Bhattacharjee R."/>
            <person name="Rokhsar D.S."/>
        </authorList>
    </citation>
    <scope>NUCLEOTIDE SEQUENCE [LARGE SCALE GENOMIC DNA]</scope>
    <source>
        <strain evidence="2">cv. TDa95/00328</strain>
    </source>
</reference>